<dbReference type="KEGG" id="lpil:LIP_2499"/>
<evidence type="ECO:0000313" key="2">
    <source>
        <dbReference type="EMBL" id="BAS28335.1"/>
    </source>
</evidence>
<organism evidence="2 3">
    <name type="scientific">Limnochorda pilosa</name>
    <dbReference type="NCBI Taxonomy" id="1555112"/>
    <lineage>
        <taxon>Bacteria</taxon>
        <taxon>Bacillati</taxon>
        <taxon>Bacillota</taxon>
        <taxon>Limnochordia</taxon>
        <taxon>Limnochordales</taxon>
        <taxon>Limnochordaceae</taxon>
        <taxon>Limnochorda</taxon>
    </lineage>
</organism>
<reference evidence="3" key="2">
    <citation type="journal article" date="2016" name="Int. J. Syst. Evol. Microbiol.">
        <title>Complete genome sequence and cell structure of Limnochorda pilosa, a Gram-negative spore-former within the phylum Firmicutes.</title>
        <authorList>
            <person name="Watanabe M."/>
            <person name="Kojima H."/>
            <person name="Fukui M."/>
        </authorList>
    </citation>
    <scope>NUCLEOTIDE SEQUENCE [LARGE SCALE GENOMIC DNA]</scope>
    <source>
        <strain evidence="3">HC45</strain>
    </source>
</reference>
<keyword evidence="3" id="KW-1185">Reference proteome</keyword>
<protein>
    <submittedName>
        <fullName evidence="2">Uncharacterized protein</fullName>
    </submittedName>
</protein>
<evidence type="ECO:0000313" key="3">
    <source>
        <dbReference type="Proteomes" id="UP000065807"/>
    </source>
</evidence>
<feature type="region of interest" description="Disordered" evidence="1">
    <location>
        <begin position="79"/>
        <end position="107"/>
    </location>
</feature>
<reference evidence="3" key="1">
    <citation type="submission" date="2015-07" db="EMBL/GenBank/DDBJ databases">
        <title>Complete genome sequence and phylogenetic analysis of Limnochorda pilosa.</title>
        <authorList>
            <person name="Watanabe M."/>
            <person name="Kojima H."/>
            <person name="Fukui M."/>
        </authorList>
    </citation>
    <scope>NUCLEOTIDE SEQUENCE [LARGE SCALE GENOMIC DNA]</scope>
    <source>
        <strain evidence="3">HC45</strain>
    </source>
</reference>
<accession>A0A0K2SMK1</accession>
<feature type="region of interest" description="Disordered" evidence="1">
    <location>
        <begin position="1"/>
        <end position="34"/>
    </location>
</feature>
<evidence type="ECO:0000256" key="1">
    <source>
        <dbReference type="SAM" id="MobiDB-lite"/>
    </source>
</evidence>
<dbReference type="AlphaFoldDB" id="A0A0K2SMK1"/>
<name>A0A0K2SMK1_LIMPI</name>
<dbReference type="Proteomes" id="UP000065807">
    <property type="component" value="Chromosome"/>
</dbReference>
<dbReference type="EMBL" id="AP014924">
    <property type="protein sequence ID" value="BAS28335.1"/>
    <property type="molecule type" value="Genomic_DNA"/>
</dbReference>
<gene>
    <name evidence="2" type="ORF">LIP_2499</name>
</gene>
<proteinExistence type="predicted"/>
<sequence length="107" mass="11473">MAATATRATPYQGRFQANPSGMLPRSSIQGTKVTPTSIAHRLTVATTLLASRGRPSPDRTDSKLRREVTFTLLRVARAAPGCPRARQPAPGTPENGKPVLEPFLARP</sequence>